<feature type="transmembrane region" description="Helical" evidence="1">
    <location>
        <begin position="125"/>
        <end position="149"/>
    </location>
</feature>
<evidence type="ECO:0000256" key="1">
    <source>
        <dbReference type="SAM" id="Phobius"/>
    </source>
</evidence>
<gene>
    <name evidence="2" type="ORF">A2703_03845</name>
</gene>
<accession>A0A1F5EW44</accession>
<dbReference type="Proteomes" id="UP000177979">
    <property type="component" value="Unassembled WGS sequence"/>
</dbReference>
<protein>
    <submittedName>
        <fullName evidence="2">Uncharacterized protein</fullName>
    </submittedName>
</protein>
<dbReference type="STRING" id="1817722.A2703_03845"/>
<feature type="transmembrane region" description="Helical" evidence="1">
    <location>
        <begin position="98"/>
        <end position="119"/>
    </location>
</feature>
<keyword evidence="1" id="KW-0812">Transmembrane</keyword>
<dbReference type="EMBL" id="MFAG01000027">
    <property type="protein sequence ID" value="OGD71607.1"/>
    <property type="molecule type" value="Genomic_DNA"/>
</dbReference>
<sequence length="256" mass="28583">MGTYSLILIAVLIISPLALTLAEKQDKKTKTGLKNIFLFLLIAQITLGIFNWESFAGPGRSGWQLAAGFPPSLLWIFFAITAIQILLLLQSFSPAQTLVVFLNFTNTVVFFIALSRLSWALNFQAVSLASIATAFTILIGNVIGLLLINKEGRLRMKPSTNKQKFIALLIALITALILGISFRNQKLRTQVISKVSSLSEVKEYLRTVPSGQVVIDHEDKDTNSYLIHVYEIKDDHTATFNWYEVNKDTGEIKTEF</sequence>
<feature type="transmembrane region" description="Helical" evidence="1">
    <location>
        <begin position="6"/>
        <end position="23"/>
    </location>
</feature>
<keyword evidence="1" id="KW-1133">Transmembrane helix</keyword>
<evidence type="ECO:0000313" key="2">
    <source>
        <dbReference type="EMBL" id="OGD71607.1"/>
    </source>
</evidence>
<reference evidence="2 3" key="1">
    <citation type="journal article" date="2016" name="Nat. Commun.">
        <title>Thousands of microbial genomes shed light on interconnected biogeochemical processes in an aquifer system.</title>
        <authorList>
            <person name="Anantharaman K."/>
            <person name="Brown C.T."/>
            <person name="Hug L.A."/>
            <person name="Sharon I."/>
            <person name="Castelle C.J."/>
            <person name="Probst A.J."/>
            <person name="Thomas B.C."/>
            <person name="Singh A."/>
            <person name="Wilkins M.J."/>
            <person name="Karaoz U."/>
            <person name="Brodie E.L."/>
            <person name="Williams K.H."/>
            <person name="Hubbard S.S."/>
            <person name="Banfield J.F."/>
        </authorList>
    </citation>
    <scope>NUCLEOTIDE SEQUENCE [LARGE SCALE GENOMIC DNA]</scope>
</reference>
<comment type="caution">
    <text evidence="2">The sequence shown here is derived from an EMBL/GenBank/DDBJ whole genome shotgun (WGS) entry which is preliminary data.</text>
</comment>
<feature type="transmembrane region" description="Helical" evidence="1">
    <location>
        <begin position="165"/>
        <end position="182"/>
    </location>
</feature>
<evidence type="ECO:0000313" key="3">
    <source>
        <dbReference type="Proteomes" id="UP000177979"/>
    </source>
</evidence>
<dbReference type="AlphaFoldDB" id="A0A1F5EW44"/>
<proteinExistence type="predicted"/>
<feature type="transmembrane region" description="Helical" evidence="1">
    <location>
        <begin position="72"/>
        <end position="89"/>
    </location>
</feature>
<keyword evidence="1" id="KW-0472">Membrane</keyword>
<organism evidence="2 3">
    <name type="scientific">Candidatus Collierbacteria bacterium RIFCSPHIGHO2_01_FULL_50_25</name>
    <dbReference type="NCBI Taxonomy" id="1817722"/>
    <lineage>
        <taxon>Bacteria</taxon>
        <taxon>Candidatus Collieribacteriota</taxon>
    </lineage>
</organism>
<feature type="transmembrane region" description="Helical" evidence="1">
    <location>
        <begin position="35"/>
        <end position="52"/>
    </location>
</feature>
<name>A0A1F5EW44_9BACT</name>